<proteinExistence type="predicted"/>
<evidence type="ECO:0000256" key="1">
    <source>
        <dbReference type="SAM" id="Coils"/>
    </source>
</evidence>
<evidence type="ECO:0000256" key="2">
    <source>
        <dbReference type="SAM" id="MobiDB-lite"/>
    </source>
</evidence>
<dbReference type="Pfam" id="PF16561">
    <property type="entry name" value="AMPK1_CBM"/>
    <property type="match status" value="1"/>
</dbReference>
<dbReference type="PANTHER" id="PTHR47434:SF2">
    <property type="entry name" value="PROTEIN PTST HOMOLOG 3, CHLOROPLASTIC"/>
    <property type="match status" value="1"/>
</dbReference>
<dbReference type="CDD" id="cd02859">
    <property type="entry name" value="E_set_AMPKbeta_like_N"/>
    <property type="match status" value="1"/>
</dbReference>
<dbReference type="GO" id="GO:0009507">
    <property type="term" value="C:chloroplast"/>
    <property type="evidence" value="ECO:0007669"/>
    <property type="project" value="UniProtKB-ARBA"/>
</dbReference>
<dbReference type="Gene3D" id="2.60.40.10">
    <property type="entry name" value="Immunoglobulins"/>
    <property type="match status" value="1"/>
</dbReference>
<feature type="coiled-coil region" evidence="1">
    <location>
        <begin position="515"/>
        <end position="567"/>
    </location>
</feature>
<dbReference type="InterPro" id="IPR014756">
    <property type="entry name" value="Ig_E-set"/>
</dbReference>
<keyword evidence="5" id="KW-1185">Reference proteome</keyword>
<keyword evidence="1" id="KW-0175">Coiled coil</keyword>
<gene>
    <name evidence="4" type="ORF">L484_002721</name>
</gene>
<reference evidence="5" key="1">
    <citation type="submission" date="2013-01" db="EMBL/GenBank/DDBJ databases">
        <title>Draft Genome Sequence of a Mulberry Tree, Morus notabilis C.K. Schneid.</title>
        <authorList>
            <person name="He N."/>
            <person name="Zhao S."/>
        </authorList>
    </citation>
    <scope>NUCLEOTIDE SEQUENCE</scope>
</reference>
<dbReference type="Proteomes" id="UP000030645">
    <property type="component" value="Unassembled WGS sequence"/>
</dbReference>
<evidence type="ECO:0000313" key="4">
    <source>
        <dbReference type="EMBL" id="EXB89007.1"/>
    </source>
</evidence>
<organism evidence="4 5">
    <name type="scientific">Morus notabilis</name>
    <dbReference type="NCBI Taxonomy" id="981085"/>
    <lineage>
        <taxon>Eukaryota</taxon>
        <taxon>Viridiplantae</taxon>
        <taxon>Streptophyta</taxon>
        <taxon>Embryophyta</taxon>
        <taxon>Tracheophyta</taxon>
        <taxon>Spermatophyta</taxon>
        <taxon>Magnoliopsida</taxon>
        <taxon>eudicotyledons</taxon>
        <taxon>Gunneridae</taxon>
        <taxon>Pentapetalae</taxon>
        <taxon>rosids</taxon>
        <taxon>fabids</taxon>
        <taxon>Rosales</taxon>
        <taxon>Moraceae</taxon>
        <taxon>Moreae</taxon>
        <taxon>Morus</taxon>
    </lineage>
</organism>
<dbReference type="EMBL" id="KE345002">
    <property type="protein sequence ID" value="EXB89007.1"/>
    <property type="molecule type" value="Genomic_DNA"/>
</dbReference>
<sequence length="664" mass="73924">MATLCHFPSFPSLPARKLFCSNRHNRQELKLGWQQNAPHKRFRFRASSIKKSRFRFDFRREKRLILGFGFRKVKTNAELCEDIREFVAAVGLPEGRLPTMKEFSLHGRSDLAYSVRRRGYKRIGEILGSTKETDLDGSNVEKVVSEDNYALGDSEDKCATIKKGQDEEPNIVVGDFPSSTGVSVMGDSSHSLVMDSEVKLDDDNHVLVEASADLPLRETASYDLEGQNENGFIVGENSFSETEDSSTEYDSCRSEDPTFDSGNHSQRPLETSTNASLGENGLNGGDEMVNIAIESAEGLLAKGETEENGLNGGDEMVNVALESADDLLIEGETWEKGLNSGDEIVDIAIESSDDFLVAGETSQNFQFEDNNVATEDTSSAEVFIIENDYKSSNIDSALSSNDDSSVPIELSSLSLEERVANFMQYGHLDTVEEDQFVTYTSEHSEKVPNGGNGAITSNESAEKSLQLVPSTTGNSPFRDDDLSAERQSAQFSKNLDVKTSKRENRVEISHLKFMLHQKELELSRLKEQIEKEKHDLSVLQANAQSEISKAQQLISEKDAELHAAEETLSGLVEVHIQYHGDGDIVEVAGSFNGWHHWIKMDPQPSSSIIDSVGPRKSKIWSTVLWLYPGVYEIKFIVDGEWKIDPQRESVTRGYICNNILRVDR</sequence>
<dbReference type="InterPro" id="IPR032640">
    <property type="entry name" value="AMPK1_CBM"/>
</dbReference>
<feature type="domain" description="AMP-activated protein kinase glycogen-binding" evidence="3">
    <location>
        <begin position="573"/>
        <end position="662"/>
    </location>
</feature>
<protein>
    <recommendedName>
        <fullName evidence="3">AMP-activated protein kinase glycogen-binding domain-containing protein</fullName>
    </recommendedName>
</protein>
<dbReference type="eggNOG" id="ENOG502QQZV">
    <property type="taxonomic scope" value="Eukaryota"/>
</dbReference>
<feature type="region of interest" description="Disordered" evidence="2">
    <location>
        <begin position="227"/>
        <end position="283"/>
    </location>
</feature>
<accession>W9S518</accession>
<evidence type="ECO:0000259" key="3">
    <source>
        <dbReference type="Pfam" id="PF16561"/>
    </source>
</evidence>
<feature type="region of interest" description="Disordered" evidence="2">
    <location>
        <begin position="463"/>
        <end position="486"/>
    </location>
</feature>
<name>W9S518_9ROSA</name>
<dbReference type="PANTHER" id="PTHR47434">
    <property type="entry name" value="PROTEIN PTST HOMOLOG 3, CHLOROPLASTIC"/>
    <property type="match status" value="1"/>
</dbReference>
<dbReference type="SUPFAM" id="SSF81296">
    <property type="entry name" value="E set domains"/>
    <property type="match status" value="1"/>
</dbReference>
<dbReference type="AlphaFoldDB" id="W9S518"/>
<dbReference type="InterPro" id="IPR013783">
    <property type="entry name" value="Ig-like_fold"/>
</dbReference>
<feature type="compositionally biased region" description="Polar residues" evidence="2">
    <location>
        <begin position="260"/>
        <end position="277"/>
    </location>
</feature>
<evidence type="ECO:0000313" key="5">
    <source>
        <dbReference type="Proteomes" id="UP000030645"/>
    </source>
</evidence>